<accession>A0A7D3X927</accession>
<evidence type="ECO:0000313" key="2">
    <source>
        <dbReference type="Proteomes" id="UP000504693"/>
    </source>
</evidence>
<protein>
    <submittedName>
        <fullName evidence="1">DUF1330 domain-containing protein</fullName>
    </submittedName>
</protein>
<dbReference type="KEGG" id="emv:HQR01_04425"/>
<proteinExistence type="predicted"/>
<organism evidence="1 2">
    <name type="scientific">Erythrobacter mangrovi</name>
    <dbReference type="NCBI Taxonomy" id="2739433"/>
    <lineage>
        <taxon>Bacteria</taxon>
        <taxon>Pseudomonadati</taxon>
        <taxon>Pseudomonadota</taxon>
        <taxon>Alphaproteobacteria</taxon>
        <taxon>Sphingomonadales</taxon>
        <taxon>Erythrobacteraceae</taxon>
        <taxon>Erythrobacter/Porphyrobacter group</taxon>
        <taxon>Erythrobacter</taxon>
    </lineage>
</organism>
<dbReference type="Proteomes" id="UP000504693">
    <property type="component" value="Chromosome"/>
</dbReference>
<sequence>MRAWYDSPEYQAIIHHHTDNSRGIMTFAEGFVPPS</sequence>
<dbReference type="AlphaFoldDB" id="A0A7D3X927"/>
<name>A0A7D3X927_9SPHN</name>
<gene>
    <name evidence="1" type="ORF">HQR01_04425</name>
</gene>
<dbReference type="RefSeq" id="WP_173212908.1">
    <property type="nucleotide sequence ID" value="NZ_CP053921.1"/>
</dbReference>
<dbReference type="EMBL" id="CP053921">
    <property type="protein sequence ID" value="QKG70675.1"/>
    <property type="molecule type" value="Genomic_DNA"/>
</dbReference>
<keyword evidence="2" id="KW-1185">Reference proteome</keyword>
<reference evidence="1 2" key="1">
    <citation type="submission" date="2020-05" db="EMBL/GenBank/DDBJ databases">
        <title>Erythrobacter mangrovi sp. nov., isolated from rhizosphere soil of mangrove plant (Kandelia candel).</title>
        <authorList>
            <person name="Ye Y.H."/>
        </authorList>
    </citation>
    <scope>NUCLEOTIDE SEQUENCE [LARGE SCALE GENOMIC DNA]</scope>
    <source>
        <strain evidence="1 2">EB310</strain>
    </source>
</reference>
<evidence type="ECO:0000313" key="1">
    <source>
        <dbReference type="EMBL" id="QKG70675.1"/>
    </source>
</evidence>